<evidence type="ECO:0000313" key="4">
    <source>
        <dbReference type="Proteomes" id="UP000006919"/>
    </source>
</evidence>
<gene>
    <name evidence="3" type="ordered locus">Rumal_1677</name>
</gene>
<feature type="transmembrane region" description="Helical" evidence="2">
    <location>
        <begin position="21"/>
        <end position="43"/>
    </location>
</feature>
<sequence>MKNNELKKIMNDNRNDIAKASRLLVGIVLGAVIIIGVVFYGIAPKAKKSDKSNKDPVPASGINDIDADTTQNDDSSEWMDEREIPIGHLYRVSEDTAVTDKGGSYLGEAGEGELFSSYDVLDISQFGTGKQIEVDFLSKRGYISADDLEEVGAANVLPTAGNSIGNDEYGGSFPGDAKDSGFIAAAALVNSQKFYSWDKYELKKAAGTLGTGDDLVKLIDEYSGGDLIAEKSTDISEDALVASIDEGKRILLSVRYYDGIADFDHSDYYGIDSATQYIVVCGYEIEESGDILFYCCDPFYGQNGKSLTSVDSETLVTSAGLVDDEQKGMIILR</sequence>
<protein>
    <submittedName>
        <fullName evidence="3">Uncharacterized protein</fullName>
    </submittedName>
</protein>
<evidence type="ECO:0000256" key="1">
    <source>
        <dbReference type="SAM" id="MobiDB-lite"/>
    </source>
</evidence>
<dbReference type="OrthoDB" id="1818223at2"/>
<dbReference type="RefSeq" id="WP_013498342.1">
    <property type="nucleotide sequence ID" value="NC_014833.1"/>
</dbReference>
<dbReference type="STRING" id="697329.Rumal_1677"/>
<organism evidence="3 4">
    <name type="scientific">Ruminococcus albus (strain ATCC 27210 / DSM 20455 / JCM 14654 / NCDO 2250 / 7)</name>
    <dbReference type="NCBI Taxonomy" id="697329"/>
    <lineage>
        <taxon>Bacteria</taxon>
        <taxon>Bacillati</taxon>
        <taxon>Bacillota</taxon>
        <taxon>Clostridia</taxon>
        <taxon>Eubacteriales</taxon>
        <taxon>Oscillospiraceae</taxon>
        <taxon>Ruminococcus</taxon>
    </lineage>
</organism>
<name>E6UIB6_RUMA7</name>
<dbReference type="EMBL" id="CP002403">
    <property type="protein sequence ID" value="ADU22177.1"/>
    <property type="molecule type" value="Genomic_DNA"/>
</dbReference>
<dbReference type="KEGG" id="ral:Rumal_1677"/>
<feature type="region of interest" description="Disordered" evidence="1">
    <location>
        <begin position="47"/>
        <end position="78"/>
    </location>
</feature>
<dbReference type="AlphaFoldDB" id="E6UIB6"/>
<proteinExistence type="predicted"/>
<dbReference type="HOGENOM" id="CLU_833896_0_0_9"/>
<keyword evidence="2" id="KW-0472">Membrane</keyword>
<dbReference type="Proteomes" id="UP000006919">
    <property type="component" value="Chromosome"/>
</dbReference>
<evidence type="ECO:0000313" key="3">
    <source>
        <dbReference type="EMBL" id="ADU22177.1"/>
    </source>
</evidence>
<accession>E6UIB6</accession>
<keyword evidence="2" id="KW-0812">Transmembrane</keyword>
<keyword evidence="2" id="KW-1133">Transmembrane helix</keyword>
<evidence type="ECO:0000256" key="2">
    <source>
        <dbReference type="SAM" id="Phobius"/>
    </source>
</evidence>
<reference evidence="3 4" key="1">
    <citation type="journal article" date="2011" name="J. Bacteriol.">
        <title>Complete genome of the cellulolytic ruminal bacterium Ruminococcus albus 7.</title>
        <authorList>
            <person name="Suen G."/>
            <person name="Stevenson D.M."/>
            <person name="Bruce D.C."/>
            <person name="Chertkov O."/>
            <person name="Copeland A."/>
            <person name="Cheng J.F."/>
            <person name="Detter C."/>
            <person name="Detter J.C."/>
            <person name="Goodwin L.A."/>
            <person name="Han C.S."/>
            <person name="Hauser L.J."/>
            <person name="Ivanova N.N."/>
            <person name="Kyrpides N.C."/>
            <person name="Land M.L."/>
            <person name="Lapidus A."/>
            <person name="Lucas S."/>
            <person name="Ovchinnikova G."/>
            <person name="Pitluck S."/>
            <person name="Tapia R."/>
            <person name="Woyke T."/>
            <person name="Boyum J."/>
            <person name="Mead D."/>
            <person name="Weimer P.J."/>
        </authorList>
    </citation>
    <scope>NUCLEOTIDE SEQUENCE [LARGE SCALE GENOMIC DNA]</scope>
    <source>
        <strain evidence="4">ATCC 27210 / DSM 20455 / JCM 14654 / NCDO 2250 / 7</strain>
    </source>
</reference>